<protein>
    <recommendedName>
        <fullName evidence="4">Altered inheritance of mitochondria protein 24, mitochondrial</fullName>
    </recommendedName>
</protein>
<accession>A0A7S2N0C9</accession>
<feature type="signal peptide" evidence="2">
    <location>
        <begin position="1"/>
        <end position="19"/>
    </location>
</feature>
<gene>
    <name evidence="3" type="ORF">HTAM1171_LOCUS10510</name>
</gene>
<feature type="region of interest" description="Disordered" evidence="1">
    <location>
        <begin position="62"/>
        <end position="94"/>
    </location>
</feature>
<feature type="chain" id="PRO_5031411599" description="Altered inheritance of mitochondria protein 24, mitochondrial" evidence="2">
    <location>
        <begin position="20"/>
        <end position="201"/>
    </location>
</feature>
<organism evidence="3">
    <name type="scientific">Helicotheca tamesis</name>
    <dbReference type="NCBI Taxonomy" id="374047"/>
    <lineage>
        <taxon>Eukaryota</taxon>
        <taxon>Sar</taxon>
        <taxon>Stramenopiles</taxon>
        <taxon>Ochrophyta</taxon>
        <taxon>Bacillariophyta</taxon>
        <taxon>Mediophyceae</taxon>
        <taxon>Lithodesmiophycidae</taxon>
        <taxon>Lithodesmiales</taxon>
        <taxon>Lithodesmiaceae</taxon>
        <taxon>Helicotheca</taxon>
    </lineage>
</organism>
<evidence type="ECO:0000256" key="1">
    <source>
        <dbReference type="SAM" id="MobiDB-lite"/>
    </source>
</evidence>
<evidence type="ECO:0008006" key="4">
    <source>
        <dbReference type="Google" id="ProtNLM"/>
    </source>
</evidence>
<evidence type="ECO:0000313" key="3">
    <source>
        <dbReference type="EMBL" id="CAD9512427.1"/>
    </source>
</evidence>
<dbReference type="EMBL" id="HBGV01017096">
    <property type="protein sequence ID" value="CAD9512427.1"/>
    <property type="molecule type" value="Transcribed_RNA"/>
</dbReference>
<proteinExistence type="predicted"/>
<reference evidence="3" key="1">
    <citation type="submission" date="2021-01" db="EMBL/GenBank/DDBJ databases">
        <authorList>
            <person name="Corre E."/>
            <person name="Pelletier E."/>
            <person name="Niang G."/>
            <person name="Scheremetjew M."/>
            <person name="Finn R."/>
            <person name="Kale V."/>
            <person name="Holt S."/>
            <person name="Cochrane G."/>
            <person name="Meng A."/>
            <person name="Brown T."/>
            <person name="Cohen L."/>
        </authorList>
    </citation>
    <scope>NUCLEOTIDE SEQUENCE</scope>
    <source>
        <strain evidence="3">CCMP826</strain>
    </source>
</reference>
<keyword evidence="2" id="KW-0732">Signal</keyword>
<sequence>MIMNAIVVWFLSVVSRVVGSPSASWSSHTGGAFINHSPNHDVSRSSFMVGIPRRNAKALRVSFSSTSGEESGENMASSKISFSPSPSELPSSKEWKAQTVKSGTLCEMCSTAAELTRIVVAGSGTVEATTRDGETKKEKVGPGAMVKLEGKDSQLLWTVKEGNEMLILSPGDGPLGAVGTTKALALLSFGFMLGFVFSNTF</sequence>
<feature type="compositionally biased region" description="Low complexity" evidence="1">
    <location>
        <begin position="77"/>
        <end position="90"/>
    </location>
</feature>
<dbReference type="AlphaFoldDB" id="A0A7S2N0C9"/>
<evidence type="ECO:0000256" key="2">
    <source>
        <dbReference type="SAM" id="SignalP"/>
    </source>
</evidence>
<name>A0A7S2N0C9_9STRA</name>